<keyword evidence="6" id="KW-0496">Mitochondrion</keyword>
<keyword evidence="3" id="KW-0809">Transit peptide</keyword>
<dbReference type="GO" id="GO:0051536">
    <property type="term" value="F:iron-sulfur cluster binding"/>
    <property type="evidence" value="ECO:0007669"/>
    <property type="project" value="UniProtKB-KW"/>
</dbReference>
<dbReference type="GeneID" id="123181358"/>
<reference evidence="8" key="1">
    <citation type="submission" date="2018-08" db="EMBL/GenBank/DDBJ databases">
        <authorList>
            <person name="Rossello M."/>
        </authorList>
    </citation>
    <scope>NUCLEOTIDE SEQUENCE [LARGE SCALE GENOMIC DNA]</scope>
    <source>
        <strain evidence="8">cv. Chinese Spring</strain>
    </source>
</reference>
<dbReference type="STRING" id="4565.A0A3B5ZV54"/>
<evidence type="ECO:0000256" key="2">
    <source>
        <dbReference type="ARBA" id="ARBA00022723"/>
    </source>
</evidence>
<dbReference type="Gramene" id="TraesCS1D02G186400.1">
    <property type="protein sequence ID" value="TraesCS1D02G186400.1"/>
    <property type="gene ID" value="TraesCS1D02G186400"/>
</dbReference>
<dbReference type="Proteomes" id="UP000019116">
    <property type="component" value="Chromosome 1D"/>
</dbReference>
<dbReference type="SUPFAM" id="SSF53335">
    <property type="entry name" value="S-adenosyl-L-methionine-dependent methyltransferases"/>
    <property type="match status" value="1"/>
</dbReference>
<dbReference type="OMA" id="IMRMTIP"/>
<dbReference type="InterPro" id="IPR052571">
    <property type="entry name" value="Mt_RNA_Methyltransferase"/>
</dbReference>
<dbReference type="InterPro" id="IPR015324">
    <property type="entry name" value="Ribosomal_Rsm22-like"/>
</dbReference>
<evidence type="ECO:0000256" key="1">
    <source>
        <dbReference type="ARBA" id="ARBA00004173"/>
    </source>
</evidence>
<dbReference type="OrthoDB" id="421327at2759"/>
<evidence type="ECO:0000313" key="9">
    <source>
        <dbReference type="Proteomes" id="UP000019116"/>
    </source>
</evidence>
<evidence type="ECO:0008006" key="10">
    <source>
        <dbReference type="Google" id="ProtNLM"/>
    </source>
</evidence>
<dbReference type="PANTHER" id="PTHR13184">
    <property type="entry name" value="37S RIBOSOMAL PROTEIN S22"/>
    <property type="match status" value="1"/>
</dbReference>
<keyword evidence="9" id="KW-1185">Reference proteome</keyword>
<evidence type="ECO:0000313" key="8">
    <source>
        <dbReference type="EnsemblPlants" id="TraesCS1D02G186400.1"/>
    </source>
</evidence>
<keyword evidence="4" id="KW-0408">Iron</keyword>
<dbReference type="EnsemblPlants" id="TraesCS1D02G186400.1">
    <property type="protein sequence ID" value="TraesCS1D02G186400.1"/>
    <property type="gene ID" value="TraesCS1D02G186400"/>
</dbReference>
<dbReference type="Pfam" id="PF09243">
    <property type="entry name" value="Rsm22"/>
    <property type="match status" value="2"/>
</dbReference>
<sequence>MNRLDTAPSVPFASGVGQSLNAAARERGMAAALLPETASRLLTPETLRTAAKQSQGIHRVPISLRRAIKRYLRDQDKTHMHRKVLLLSSSFERAKGTGAELAAASTRSALLDDPHAPASAEQRTARWKVQSSYGDIGLRYREDETVAYVASRMPAIYAACHRVLREVRRLSPGFAPKNVLDFGAGPSSALWAMRAVWPKSIERVNLIEPSKEMQRAGQTLLDNLKGLPLIHSYDSIQELNRSIEKHERRHDLVISSYALGEIPSLNDRITIVRQLWDLTKDVLVLLEPGTPQGSKIISQMRSYILWMEKRKCRKSEKSTGAAPSKMKSMVVQEDLLKDGAFVVAPCPHDGRCPLENSDKYCHFVQRLERTSSQRIYKRSKGVPLRGFEDEKFCYVALRRGKRPEEAWPLDGMKFDTLKERHAKRNPEDLIIDYDDQFPSEEDEEAPDGDEDSLVPYASDTQELSLFHESGEEEEEEPIRADLGGGWGRIIYSPIRRGRQVQMDVCRATKRDASEGAFERVVVTQSKNPALHLQARKSLWGDLWPF</sequence>
<dbReference type="GO" id="GO:0008168">
    <property type="term" value="F:methyltransferase activity"/>
    <property type="evidence" value="ECO:0007669"/>
    <property type="project" value="InterPro"/>
</dbReference>
<name>A0A3B5ZV54_WHEAT</name>
<accession>A0A3B5ZV54</accession>
<dbReference type="InterPro" id="IPR029063">
    <property type="entry name" value="SAM-dependent_MTases_sf"/>
</dbReference>
<dbReference type="GO" id="GO:0046872">
    <property type="term" value="F:metal ion binding"/>
    <property type="evidence" value="ECO:0007669"/>
    <property type="project" value="UniProtKB-KW"/>
</dbReference>
<gene>
    <name evidence="8" type="primary">LOC123181358</name>
</gene>
<dbReference type="Gene3D" id="3.40.50.150">
    <property type="entry name" value="Vaccinia Virus protein VP39"/>
    <property type="match status" value="1"/>
</dbReference>
<keyword evidence="5" id="KW-0411">Iron-sulfur</keyword>
<keyword evidence="2" id="KW-0479">Metal-binding</keyword>
<evidence type="ECO:0000256" key="3">
    <source>
        <dbReference type="ARBA" id="ARBA00022946"/>
    </source>
</evidence>
<comment type="subcellular location">
    <subcellularLocation>
        <location evidence="1">Mitochondrion</location>
    </subcellularLocation>
</comment>
<evidence type="ECO:0000256" key="5">
    <source>
        <dbReference type="ARBA" id="ARBA00023014"/>
    </source>
</evidence>
<dbReference type="AlphaFoldDB" id="A0A3B5ZV54"/>
<dbReference type="GO" id="GO:0006412">
    <property type="term" value="P:translation"/>
    <property type="evidence" value="ECO:0007669"/>
    <property type="project" value="InterPro"/>
</dbReference>
<comment type="function">
    <text evidence="7">Mitochondrial ribosome (mitoribosome) assembly factor. Binds at the interface of the head and body domains of the mitochondrial small ribosomal subunit (mt-SSU), occluding the mRNA channel and preventing compaction of the head domain towards the body. Probable inactive methyltransferase: retains the characteristic folding and ability to bind S-adenosyl-L-methionine, but it probably lost its methyltransferase activity.</text>
</comment>
<dbReference type="PANTHER" id="PTHR13184:SF5">
    <property type="entry name" value="METHYLTRANSFERASE-LIKE PROTEIN 17, MITOCHONDRIAL"/>
    <property type="match status" value="1"/>
</dbReference>
<dbReference type="RefSeq" id="XP_044449552.1">
    <property type="nucleotide sequence ID" value="XM_044593617.1"/>
</dbReference>
<dbReference type="SMR" id="A0A3B5ZV54"/>
<proteinExistence type="predicted"/>
<evidence type="ECO:0000256" key="4">
    <source>
        <dbReference type="ARBA" id="ARBA00023004"/>
    </source>
</evidence>
<reference evidence="8" key="2">
    <citation type="submission" date="2018-10" db="UniProtKB">
        <authorList>
            <consortium name="EnsemblPlants"/>
        </authorList>
    </citation>
    <scope>IDENTIFICATION</scope>
</reference>
<organism evidence="8">
    <name type="scientific">Triticum aestivum</name>
    <name type="common">Wheat</name>
    <dbReference type="NCBI Taxonomy" id="4565"/>
    <lineage>
        <taxon>Eukaryota</taxon>
        <taxon>Viridiplantae</taxon>
        <taxon>Streptophyta</taxon>
        <taxon>Embryophyta</taxon>
        <taxon>Tracheophyta</taxon>
        <taxon>Spermatophyta</taxon>
        <taxon>Magnoliopsida</taxon>
        <taxon>Liliopsida</taxon>
        <taxon>Poales</taxon>
        <taxon>Poaceae</taxon>
        <taxon>BOP clade</taxon>
        <taxon>Pooideae</taxon>
        <taxon>Triticodae</taxon>
        <taxon>Triticeae</taxon>
        <taxon>Triticinae</taxon>
        <taxon>Triticum</taxon>
    </lineage>
</organism>
<dbReference type="GO" id="GO:0005739">
    <property type="term" value="C:mitochondrion"/>
    <property type="evidence" value="ECO:0007669"/>
    <property type="project" value="UniProtKB-SubCell"/>
</dbReference>
<evidence type="ECO:0000256" key="6">
    <source>
        <dbReference type="ARBA" id="ARBA00023128"/>
    </source>
</evidence>
<evidence type="ECO:0000256" key="7">
    <source>
        <dbReference type="ARBA" id="ARBA00045681"/>
    </source>
</evidence>
<protein>
    <recommendedName>
        <fullName evidence="10">Methyltransferase-like protein 17, mitochondrial</fullName>
    </recommendedName>
</protein>
<dbReference type="Gramene" id="TraesCS1D03G0477800.1">
    <property type="protein sequence ID" value="TraesCS1D03G0477800.1.CDS"/>
    <property type="gene ID" value="TraesCS1D03G0477800"/>
</dbReference>